<evidence type="ECO:0000313" key="1">
    <source>
        <dbReference type="EMBL" id="EHK43883.1"/>
    </source>
</evidence>
<dbReference type="AlphaFoldDB" id="G9NZH8"/>
<accession>G9NZH8</accession>
<organism evidence="1 2">
    <name type="scientific">Hypocrea atroviridis (strain ATCC 20476 / IMI 206040)</name>
    <name type="common">Trichoderma atroviride</name>
    <dbReference type="NCBI Taxonomy" id="452589"/>
    <lineage>
        <taxon>Eukaryota</taxon>
        <taxon>Fungi</taxon>
        <taxon>Dikarya</taxon>
        <taxon>Ascomycota</taxon>
        <taxon>Pezizomycotina</taxon>
        <taxon>Sordariomycetes</taxon>
        <taxon>Hypocreomycetidae</taxon>
        <taxon>Hypocreales</taxon>
        <taxon>Hypocreaceae</taxon>
        <taxon>Trichoderma</taxon>
    </lineage>
</organism>
<dbReference type="Proteomes" id="UP000005426">
    <property type="component" value="Unassembled WGS sequence"/>
</dbReference>
<protein>
    <submittedName>
        <fullName evidence="1">Uncharacterized protein</fullName>
    </submittedName>
</protein>
<name>G9NZH8_HYPAI</name>
<keyword evidence="2" id="KW-1185">Reference proteome</keyword>
<gene>
    <name evidence="1" type="ORF">TRIATDRAFT_300273</name>
</gene>
<dbReference type="EMBL" id="ABDG02000025">
    <property type="protein sequence ID" value="EHK43883.1"/>
    <property type="molecule type" value="Genomic_DNA"/>
</dbReference>
<reference evidence="1 2" key="1">
    <citation type="journal article" date="2011" name="Genome Biol.">
        <title>Comparative genome sequence analysis underscores mycoparasitism as the ancestral life style of Trichoderma.</title>
        <authorList>
            <person name="Kubicek C.P."/>
            <person name="Herrera-Estrella A."/>
            <person name="Seidl-Seiboth V."/>
            <person name="Martinez D.A."/>
            <person name="Druzhinina I.S."/>
            <person name="Thon M."/>
            <person name="Zeilinger S."/>
            <person name="Casas-Flores S."/>
            <person name="Horwitz B.A."/>
            <person name="Mukherjee P.K."/>
            <person name="Mukherjee M."/>
            <person name="Kredics L."/>
            <person name="Alcaraz L.D."/>
            <person name="Aerts A."/>
            <person name="Antal Z."/>
            <person name="Atanasova L."/>
            <person name="Cervantes-Badillo M.G."/>
            <person name="Challacombe J."/>
            <person name="Chertkov O."/>
            <person name="McCluskey K."/>
            <person name="Coulpier F."/>
            <person name="Deshpande N."/>
            <person name="von Doehren H."/>
            <person name="Ebbole D.J."/>
            <person name="Esquivel-Naranjo E.U."/>
            <person name="Fekete E."/>
            <person name="Flipphi M."/>
            <person name="Glaser F."/>
            <person name="Gomez-Rodriguez E.Y."/>
            <person name="Gruber S."/>
            <person name="Han C."/>
            <person name="Henrissat B."/>
            <person name="Hermosa R."/>
            <person name="Hernandez-Onate M."/>
            <person name="Karaffa L."/>
            <person name="Kosti I."/>
            <person name="Le Crom S."/>
            <person name="Lindquist E."/>
            <person name="Lucas S."/>
            <person name="Luebeck M."/>
            <person name="Luebeck P.S."/>
            <person name="Margeot A."/>
            <person name="Metz B."/>
            <person name="Misra M."/>
            <person name="Nevalainen H."/>
            <person name="Omann M."/>
            <person name="Packer N."/>
            <person name="Perrone G."/>
            <person name="Uresti-Rivera E.E."/>
            <person name="Salamov A."/>
            <person name="Schmoll M."/>
            <person name="Seiboth B."/>
            <person name="Shapiro H."/>
            <person name="Sukno S."/>
            <person name="Tamayo-Ramos J.A."/>
            <person name="Tisch D."/>
            <person name="Wiest A."/>
            <person name="Wilkinson H.H."/>
            <person name="Zhang M."/>
            <person name="Coutinho P.M."/>
            <person name="Kenerley C.M."/>
            <person name="Monte E."/>
            <person name="Baker S.E."/>
            <person name="Grigoriev I.V."/>
        </authorList>
    </citation>
    <scope>NUCLEOTIDE SEQUENCE [LARGE SCALE GENOMIC DNA]</scope>
    <source>
        <strain evidence="2">ATCC 20476 / IMI 206040</strain>
    </source>
</reference>
<evidence type="ECO:0000313" key="2">
    <source>
        <dbReference type="Proteomes" id="UP000005426"/>
    </source>
</evidence>
<comment type="caution">
    <text evidence="1">The sequence shown here is derived from an EMBL/GenBank/DDBJ whole genome shotgun (WGS) entry which is preliminary data.</text>
</comment>
<sequence length="71" mass="8128">MISLWGNCPRSASTLYLDGTKSEDVFVAPHPHSRMRGIPKRLNLLVQIGFHHTKETLGSRYSTKRCIKYAR</sequence>
<proteinExistence type="predicted"/>
<dbReference type="HOGENOM" id="CLU_2740354_0_0_1"/>